<dbReference type="Proteomes" id="UP001629246">
    <property type="component" value="Unassembled WGS sequence"/>
</dbReference>
<protein>
    <submittedName>
        <fullName evidence="1">Uncharacterized protein</fullName>
    </submittedName>
</protein>
<sequence length="76" mass="9006">MSAPMSDPIPRSYQAWRHCIEQDCGIALTPAYVAARLQILQQKEEQETARFIRLYGELHWRNVVTWFAQVQTQWSR</sequence>
<evidence type="ECO:0000313" key="1">
    <source>
        <dbReference type="EMBL" id="MFL9927111.1"/>
    </source>
</evidence>
<evidence type="ECO:0000313" key="2">
    <source>
        <dbReference type="Proteomes" id="UP001629246"/>
    </source>
</evidence>
<keyword evidence="2" id="KW-1185">Reference proteome</keyword>
<dbReference type="RefSeq" id="WP_408160349.1">
    <property type="nucleotide sequence ID" value="NZ_JAQQFM010000012.1"/>
</dbReference>
<gene>
    <name evidence="1" type="ORF">PQR62_22755</name>
</gene>
<dbReference type="EMBL" id="JAQQFM010000012">
    <property type="protein sequence ID" value="MFL9927111.1"/>
    <property type="molecule type" value="Genomic_DNA"/>
</dbReference>
<organism evidence="1 2">
    <name type="scientific">Herbaspirillum lusitanum</name>
    <dbReference type="NCBI Taxonomy" id="213312"/>
    <lineage>
        <taxon>Bacteria</taxon>
        <taxon>Pseudomonadati</taxon>
        <taxon>Pseudomonadota</taxon>
        <taxon>Betaproteobacteria</taxon>
        <taxon>Burkholderiales</taxon>
        <taxon>Oxalobacteraceae</taxon>
        <taxon>Herbaspirillum</taxon>
    </lineage>
</organism>
<name>A0ABW9AEV8_9BURK</name>
<accession>A0ABW9AEV8</accession>
<proteinExistence type="predicted"/>
<reference evidence="1 2" key="1">
    <citation type="journal article" date="2024" name="Chem. Sci.">
        <title>Discovery of megapolipeptins by genome mining of a Burkholderiales bacteria collection.</title>
        <authorList>
            <person name="Paulo B.S."/>
            <person name="Recchia M.J.J."/>
            <person name="Lee S."/>
            <person name="Fergusson C.H."/>
            <person name="Romanowski S.B."/>
            <person name="Hernandez A."/>
            <person name="Krull N."/>
            <person name="Liu D.Y."/>
            <person name="Cavanagh H."/>
            <person name="Bos A."/>
            <person name="Gray C.A."/>
            <person name="Murphy B.T."/>
            <person name="Linington R.G."/>
            <person name="Eustaquio A.S."/>
        </authorList>
    </citation>
    <scope>NUCLEOTIDE SEQUENCE [LARGE SCALE GENOMIC DNA]</scope>
    <source>
        <strain evidence="1 2">RL21-008-BIB-A</strain>
    </source>
</reference>
<comment type="caution">
    <text evidence="1">The sequence shown here is derived from an EMBL/GenBank/DDBJ whole genome shotgun (WGS) entry which is preliminary data.</text>
</comment>